<dbReference type="EMBL" id="FJUX01000071">
    <property type="protein sequence ID" value="CZT04843.1"/>
    <property type="molecule type" value="Genomic_DNA"/>
</dbReference>
<gene>
    <name evidence="2" type="ORF">RAG0_11151</name>
</gene>
<feature type="chain" id="PRO_5009446620" evidence="1">
    <location>
        <begin position="26"/>
        <end position="184"/>
    </location>
</feature>
<keyword evidence="1" id="KW-0732">Signal</keyword>
<accession>A0A1E1L2X9</accession>
<dbReference type="Proteomes" id="UP000178912">
    <property type="component" value="Unassembled WGS sequence"/>
</dbReference>
<feature type="signal peptide" evidence="1">
    <location>
        <begin position="1"/>
        <end position="25"/>
    </location>
</feature>
<proteinExistence type="predicted"/>
<evidence type="ECO:0000313" key="2">
    <source>
        <dbReference type="EMBL" id="CZT04843.1"/>
    </source>
</evidence>
<sequence>MLLAFEHMMVYLMMLLTFVVPFVTGHPVSVNLTSSLHGSSQLVSRSMGEIDCDRLRPVETSPNICYLGYQAARIDQPDLRLPPLVVDLSVWNQSCNRIGYATFAPPGNTYNLYSELPYVVVAKLPKVKSWFIPASLDYAGKHFDGGRDGKVSMRYSCYYPHENDLANPPAFRKLLIFCFVPFKC</sequence>
<protein>
    <submittedName>
        <fullName evidence="2">Uncharacterized protein</fullName>
    </submittedName>
</protein>
<dbReference type="AlphaFoldDB" id="A0A1E1L2X9"/>
<evidence type="ECO:0000313" key="3">
    <source>
        <dbReference type="Proteomes" id="UP000178912"/>
    </source>
</evidence>
<evidence type="ECO:0000256" key="1">
    <source>
        <dbReference type="SAM" id="SignalP"/>
    </source>
</evidence>
<keyword evidence="3" id="KW-1185">Reference proteome</keyword>
<name>A0A1E1L2X9_9HELO</name>
<reference evidence="3" key="1">
    <citation type="submission" date="2016-03" db="EMBL/GenBank/DDBJ databases">
        <authorList>
            <person name="Guldener U."/>
        </authorList>
    </citation>
    <scope>NUCLEOTIDE SEQUENCE [LARGE SCALE GENOMIC DNA]</scope>
    <source>
        <strain evidence="3">04CH-RAC-A.6.1</strain>
    </source>
</reference>
<organism evidence="2 3">
    <name type="scientific">Rhynchosporium agropyri</name>
    <dbReference type="NCBI Taxonomy" id="914238"/>
    <lineage>
        <taxon>Eukaryota</taxon>
        <taxon>Fungi</taxon>
        <taxon>Dikarya</taxon>
        <taxon>Ascomycota</taxon>
        <taxon>Pezizomycotina</taxon>
        <taxon>Leotiomycetes</taxon>
        <taxon>Helotiales</taxon>
        <taxon>Ploettnerulaceae</taxon>
        <taxon>Rhynchosporium</taxon>
    </lineage>
</organism>